<dbReference type="InterPro" id="IPR052618">
    <property type="entry name" value="ComplexI_NDUFA12"/>
</dbReference>
<feature type="compositionally biased region" description="Basic and acidic residues" evidence="2">
    <location>
        <begin position="148"/>
        <end position="160"/>
    </location>
</feature>
<gene>
    <name evidence="3" type="ORF">LTR84_012250</name>
</gene>
<evidence type="ECO:0008006" key="5">
    <source>
        <dbReference type="Google" id="ProtNLM"/>
    </source>
</evidence>
<evidence type="ECO:0000256" key="1">
    <source>
        <dbReference type="ARBA" id="ARBA00007355"/>
    </source>
</evidence>
<proteinExistence type="inferred from homology"/>
<evidence type="ECO:0000313" key="4">
    <source>
        <dbReference type="Proteomes" id="UP001358417"/>
    </source>
</evidence>
<evidence type="ECO:0000256" key="2">
    <source>
        <dbReference type="SAM" id="MobiDB-lite"/>
    </source>
</evidence>
<dbReference type="EMBL" id="JAVRRD010000007">
    <property type="protein sequence ID" value="KAK5056718.1"/>
    <property type="molecule type" value="Genomic_DNA"/>
</dbReference>
<dbReference type="GO" id="GO:0032981">
    <property type="term" value="P:mitochondrial respiratory chain complex I assembly"/>
    <property type="evidence" value="ECO:0007669"/>
    <property type="project" value="TreeGrafter"/>
</dbReference>
<dbReference type="PANTHER" id="PTHR32470">
    <property type="entry name" value="ADH DEHYDROGENASE [UBIQUINONE] 1 ALPHA SUBCOMPLEX ASSEMBLY FACTOR 2"/>
    <property type="match status" value="1"/>
</dbReference>
<dbReference type="Proteomes" id="UP001358417">
    <property type="component" value="Unassembled WGS sequence"/>
</dbReference>
<feature type="region of interest" description="Disordered" evidence="2">
    <location>
        <begin position="115"/>
        <end position="182"/>
    </location>
</feature>
<protein>
    <recommendedName>
        <fullName evidence="5">NADH dehydrogenase [ubiquinone] 1 alpha subcomplex subunit</fullName>
    </recommendedName>
</protein>
<accession>A0AAV9NJC5</accession>
<comment type="caution">
    <text evidence="3">The sequence shown here is derived from an EMBL/GenBank/DDBJ whole genome shotgun (WGS) entry which is preliminary data.</text>
</comment>
<sequence length="182" mass="21153">MGTARDLWIRWKMLRLPWRKRFLVGQDLKGNTFWEFKDAINHNRWRRIVQANRKTHHSDVQISPQWHQWLRQTRADPPSIQEQAADLQRIAQMQHNARLADERWAAKAKYIEKPEPAITPQLSGDPQFDRVQAEQAPNQPGPTKKTKSAVETDDPWKKAAETGANPGNTWTPEAWVPGAVKR</sequence>
<comment type="similarity">
    <text evidence="1">Belongs to the complex I NDUFA12 subunit family.</text>
</comment>
<organism evidence="3 4">
    <name type="scientific">Exophiala bonariae</name>
    <dbReference type="NCBI Taxonomy" id="1690606"/>
    <lineage>
        <taxon>Eukaryota</taxon>
        <taxon>Fungi</taxon>
        <taxon>Dikarya</taxon>
        <taxon>Ascomycota</taxon>
        <taxon>Pezizomycotina</taxon>
        <taxon>Eurotiomycetes</taxon>
        <taxon>Chaetothyriomycetidae</taxon>
        <taxon>Chaetothyriales</taxon>
        <taxon>Herpotrichiellaceae</taxon>
        <taxon>Exophiala</taxon>
    </lineage>
</organism>
<keyword evidence="4" id="KW-1185">Reference proteome</keyword>
<reference evidence="3 4" key="1">
    <citation type="submission" date="2023-08" db="EMBL/GenBank/DDBJ databases">
        <title>Black Yeasts Isolated from many extreme environments.</title>
        <authorList>
            <person name="Coleine C."/>
            <person name="Stajich J.E."/>
            <person name="Selbmann L."/>
        </authorList>
    </citation>
    <scope>NUCLEOTIDE SEQUENCE [LARGE SCALE GENOMIC DNA]</scope>
    <source>
        <strain evidence="3 4">CCFEE 5792</strain>
    </source>
</reference>
<evidence type="ECO:0000313" key="3">
    <source>
        <dbReference type="EMBL" id="KAK5056718.1"/>
    </source>
</evidence>
<dbReference type="AlphaFoldDB" id="A0AAV9NJC5"/>
<dbReference type="InterPro" id="IPR007763">
    <property type="entry name" value="NDUFA12"/>
</dbReference>
<dbReference type="GO" id="GO:0005739">
    <property type="term" value="C:mitochondrion"/>
    <property type="evidence" value="ECO:0007669"/>
    <property type="project" value="TreeGrafter"/>
</dbReference>
<dbReference type="Pfam" id="PF05071">
    <property type="entry name" value="NDUFA12"/>
    <property type="match status" value="1"/>
</dbReference>
<name>A0AAV9NJC5_9EURO</name>
<dbReference type="PANTHER" id="PTHR32470:SF2">
    <property type="entry name" value="NADH DEHYDROGENASE [UBIQUINONE] 1 ALPHA SUBCOMPLEX ASSEMBLY FACTOR 2"/>
    <property type="match status" value="1"/>
</dbReference>
<dbReference type="GeneID" id="89980397"/>
<dbReference type="RefSeq" id="XP_064708434.1">
    <property type="nucleotide sequence ID" value="XM_064855774.1"/>
</dbReference>
<dbReference type="GO" id="GO:0045271">
    <property type="term" value="C:respiratory chain complex I"/>
    <property type="evidence" value="ECO:0007669"/>
    <property type="project" value="InterPro"/>
</dbReference>